<proteinExistence type="predicted"/>
<dbReference type="EMBL" id="CAUYUJ010001790">
    <property type="protein sequence ID" value="CAK0797669.1"/>
    <property type="molecule type" value="Genomic_DNA"/>
</dbReference>
<name>A0ABN9Q043_9DINO</name>
<keyword evidence="2" id="KW-1185">Reference proteome</keyword>
<dbReference type="PANTHER" id="PTHR34496:SF6">
    <property type="entry name" value="GLYCOSYLTRANSFERASE 2-LIKE DOMAIN-CONTAINING PROTEIN"/>
    <property type="match status" value="1"/>
</dbReference>
<sequence length="468" mass="52243">MLDLKPDPAHLDANGDTPILLEISAFLDGVRCAWTLRRALERASFPDRVSFTVLQARLPQHEDCVGIFRSRHLPELCAAGGLGAPFAGGPAEECQQRVLRRSRAWLLDPRAAQGPVHTRGVAARLLEPQDLSAMCLSTDAHMDFNRGWDVSLIEDWLSAGNEFAVLTVYPESVDRIDKPVGSRIVSSCGYTLEEGIPRGRQAQDYARSDVRMPLLTPNWAAGFSFHRCHAEKLVPVDWRLRWIFTGEEVNRAVRLWTHGYDLYAPASVAVLHNYTNAKQEFQQFGDRHRQILQKRRSQRQVRRLLETLTADDLAAGEAEEQEGLGRFGLGAQRSLEEFVMWSRANLGGKWARALMDPWGRVQDCLWLQRRPIRDPGALLQSLRSPSGAERAVAEVGEEVLLAGEEDVVRPKRDVAVANIDCDVFEAVLARGVLIMDDVLKLPDLIGARAAMQFDALRICTRPAAGYSA</sequence>
<dbReference type="PANTHER" id="PTHR34496">
    <property type="entry name" value="GLCNAC TRANSFERASE-RELATED"/>
    <property type="match status" value="1"/>
</dbReference>
<dbReference type="Pfam" id="PF11397">
    <property type="entry name" value="GlcNAc"/>
    <property type="match status" value="1"/>
</dbReference>
<protein>
    <recommendedName>
        <fullName evidence="3">Protein xylosyltransferase</fullName>
    </recommendedName>
</protein>
<evidence type="ECO:0000313" key="2">
    <source>
        <dbReference type="Proteomes" id="UP001189429"/>
    </source>
</evidence>
<evidence type="ECO:0008006" key="3">
    <source>
        <dbReference type="Google" id="ProtNLM"/>
    </source>
</evidence>
<reference evidence="1" key="1">
    <citation type="submission" date="2023-10" db="EMBL/GenBank/DDBJ databases">
        <authorList>
            <person name="Chen Y."/>
            <person name="Shah S."/>
            <person name="Dougan E. K."/>
            <person name="Thang M."/>
            <person name="Chan C."/>
        </authorList>
    </citation>
    <scope>NUCLEOTIDE SEQUENCE [LARGE SCALE GENOMIC DNA]</scope>
</reference>
<dbReference type="Proteomes" id="UP001189429">
    <property type="component" value="Unassembled WGS sequence"/>
</dbReference>
<gene>
    <name evidence="1" type="ORF">PCOR1329_LOCUS6681</name>
</gene>
<dbReference type="InterPro" id="IPR021067">
    <property type="entry name" value="Glycosyltransferase"/>
</dbReference>
<accession>A0ABN9Q043</accession>
<organism evidence="1 2">
    <name type="scientific">Prorocentrum cordatum</name>
    <dbReference type="NCBI Taxonomy" id="2364126"/>
    <lineage>
        <taxon>Eukaryota</taxon>
        <taxon>Sar</taxon>
        <taxon>Alveolata</taxon>
        <taxon>Dinophyceae</taxon>
        <taxon>Prorocentrales</taxon>
        <taxon>Prorocentraceae</taxon>
        <taxon>Prorocentrum</taxon>
    </lineage>
</organism>
<comment type="caution">
    <text evidence="1">The sequence shown here is derived from an EMBL/GenBank/DDBJ whole genome shotgun (WGS) entry which is preliminary data.</text>
</comment>
<evidence type="ECO:0000313" key="1">
    <source>
        <dbReference type="EMBL" id="CAK0797669.1"/>
    </source>
</evidence>